<dbReference type="InterPro" id="IPR050961">
    <property type="entry name" value="BolA/IbaG_stress_morph_reg"/>
</dbReference>
<dbReference type="SUPFAM" id="SSF82657">
    <property type="entry name" value="BolA-like"/>
    <property type="match status" value="1"/>
</dbReference>
<dbReference type="Gene3D" id="3.30.300.90">
    <property type="entry name" value="BolA-like"/>
    <property type="match status" value="1"/>
</dbReference>
<dbReference type="InterPro" id="IPR002634">
    <property type="entry name" value="BolA"/>
</dbReference>
<dbReference type="GO" id="GO:1990229">
    <property type="term" value="C:iron-sulfur cluster assembly complex"/>
    <property type="evidence" value="ECO:0007669"/>
    <property type="project" value="UniProtKB-ARBA"/>
</dbReference>
<evidence type="ECO:0000256" key="2">
    <source>
        <dbReference type="ARBA" id="ARBA00074073"/>
    </source>
</evidence>
<keyword evidence="5" id="KW-0132">Cell division</keyword>
<protein>
    <recommendedName>
        <fullName evidence="2">DNA-binding transcriptional regulator BolA</fullName>
    </recommendedName>
</protein>
<dbReference type="GO" id="GO:0051301">
    <property type="term" value="P:cell division"/>
    <property type="evidence" value="ECO:0007669"/>
    <property type="project" value="UniProtKB-KW"/>
</dbReference>
<comment type="similarity">
    <text evidence="1 3">Belongs to the BolA/IbaG family.</text>
</comment>
<name>G2DEJ3_9GAMM</name>
<sequence length="128" mass="13745">MPPATAAIIGSIEKSRPGNAMNTESRIKEKLQSAFQPLHLEVTNESHMHNVPPGSESHFKVVLVSSQFEGERLIGRHRAVNKALVEELQAGVHALALHPLTPEEWFSKGGTSPDSPECLGGSKASSDS</sequence>
<evidence type="ECO:0000313" key="6">
    <source>
        <dbReference type="Proteomes" id="UP000004491"/>
    </source>
</evidence>
<accession>G2DEJ3</accession>
<dbReference type="AlphaFoldDB" id="G2DEJ3"/>
<reference evidence="5" key="1">
    <citation type="journal article" date="2011" name="ISME J.">
        <title>The endosymbionts of the deep-sea tubeworms Riftia pachyptila and Tevnia jerichonana share an identical physiology as revealed by proteogenomic analyses.</title>
        <authorList>
            <person name="Gardebrecht A."/>
            <person name="Markert S."/>
            <person name="Felbeck H."/>
            <person name="Thuermer A."/>
            <person name="Albrecht D."/>
            <person name="Wollherr A."/>
            <person name="Kabisch J."/>
            <person name="Lehmann R."/>
            <person name="Daniel R."/>
            <person name="Liesegang H."/>
            <person name="Hecker M."/>
            <person name="Sievert S.M."/>
            <person name="Schweder T."/>
        </authorList>
    </citation>
    <scope>NUCLEOTIDE SEQUENCE [LARGE SCALE GENOMIC DNA]</scope>
</reference>
<organism evidence="5 6">
    <name type="scientific">endosymbiont of Riftia pachyptila</name>
    <name type="common">vent Ph05</name>
    <dbReference type="NCBI Taxonomy" id="1048808"/>
    <lineage>
        <taxon>Bacteria</taxon>
        <taxon>Pseudomonadati</taxon>
        <taxon>Pseudomonadota</taxon>
        <taxon>Gammaproteobacteria</taxon>
        <taxon>sulfur-oxidizing symbionts</taxon>
    </lineage>
</organism>
<dbReference type="Pfam" id="PF01722">
    <property type="entry name" value="BolA"/>
    <property type="match status" value="1"/>
</dbReference>
<dbReference type="PATRIC" id="fig|1048808.3.peg.2036"/>
<dbReference type="Proteomes" id="UP000004491">
    <property type="component" value="Unassembled WGS sequence"/>
</dbReference>
<evidence type="ECO:0000256" key="4">
    <source>
        <dbReference type="SAM" id="MobiDB-lite"/>
    </source>
</evidence>
<dbReference type="PANTHER" id="PTHR46229:SF2">
    <property type="entry name" value="BOLA-LIKE PROTEIN 1"/>
    <property type="match status" value="1"/>
</dbReference>
<comment type="caution">
    <text evidence="5">The sequence shown here is derived from an EMBL/GenBank/DDBJ whole genome shotgun (WGS) entry which is preliminary data.</text>
</comment>
<gene>
    <name evidence="5" type="ORF">Rifp1Sym_cb00170</name>
</gene>
<dbReference type="EMBL" id="AFOC01000055">
    <property type="protein sequence ID" value="EGV50966.1"/>
    <property type="molecule type" value="Genomic_DNA"/>
</dbReference>
<keyword evidence="5" id="KW-0131">Cell cycle</keyword>
<dbReference type="FunFam" id="3.30.300.90:FF:000001">
    <property type="entry name" value="Transcriptional regulator BolA"/>
    <property type="match status" value="1"/>
</dbReference>
<dbReference type="GO" id="GO:0005829">
    <property type="term" value="C:cytosol"/>
    <property type="evidence" value="ECO:0007669"/>
    <property type="project" value="TreeGrafter"/>
</dbReference>
<dbReference type="PIRSF" id="PIRSF003113">
    <property type="entry name" value="BolA"/>
    <property type="match status" value="1"/>
</dbReference>
<dbReference type="GO" id="GO:0006351">
    <property type="term" value="P:DNA-templated transcription"/>
    <property type="evidence" value="ECO:0007669"/>
    <property type="project" value="TreeGrafter"/>
</dbReference>
<dbReference type="PANTHER" id="PTHR46229">
    <property type="entry name" value="BOLA TRANSCRIPTION REGULATOR"/>
    <property type="match status" value="1"/>
</dbReference>
<feature type="region of interest" description="Disordered" evidence="4">
    <location>
        <begin position="103"/>
        <end position="128"/>
    </location>
</feature>
<evidence type="ECO:0000313" key="5">
    <source>
        <dbReference type="EMBL" id="EGV50966.1"/>
    </source>
</evidence>
<evidence type="ECO:0000256" key="1">
    <source>
        <dbReference type="ARBA" id="ARBA00005578"/>
    </source>
</evidence>
<dbReference type="InterPro" id="IPR036065">
    <property type="entry name" value="BolA-like_sf"/>
</dbReference>
<proteinExistence type="inferred from homology"/>
<evidence type="ECO:0000256" key="3">
    <source>
        <dbReference type="RuleBase" id="RU003860"/>
    </source>
</evidence>
<keyword evidence="6" id="KW-1185">Reference proteome</keyword>